<accession>A0A9W7IKU6</accession>
<feature type="compositionally biased region" description="Basic and acidic residues" evidence="1">
    <location>
        <begin position="1"/>
        <end position="13"/>
    </location>
</feature>
<gene>
    <name evidence="2" type="ORF">HRI_003349800</name>
</gene>
<organism evidence="2 3">
    <name type="scientific">Hibiscus trionum</name>
    <name type="common">Flower of an hour</name>
    <dbReference type="NCBI Taxonomy" id="183268"/>
    <lineage>
        <taxon>Eukaryota</taxon>
        <taxon>Viridiplantae</taxon>
        <taxon>Streptophyta</taxon>
        <taxon>Embryophyta</taxon>
        <taxon>Tracheophyta</taxon>
        <taxon>Spermatophyta</taxon>
        <taxon>Magnoliopsida</taxon>
        <taxon>eudicotyledons</taxon>
        <taxon>Gunneridae</taxon>
        <taxon>Pentapetalae</taxon>
        <taxon>rosids</taxon>
        <taxon>malvids</taxon>
        <taxon>Malvales</taxon>
        <taxon>Malvaceae</taxon>
        <taxon>Malvoideae</taxon>
        <taxon>Hibiscus</taxon>
    </lineage>
</organism>
<comment type="caution">
    <text evidence="2">The sequence shown here is derived from an EMBL/GenBank/DDBJ whole genome shotgun (WGS) entry which is preliminary data.</text>
</comment>
<sequence length="119" mass="13648">MLGDFKFLKHEQNEEVENVPVNPRDSLSSQPMMDRVGLLSKPFKIQQKNLNQSRKGQSQIDKTPTQNKHRFSTKARYCWAKSESSESYLPHGGTSNTNLRVSKGIGRETLSFYSESNFH</sequence>
<proteinExistence type="predicted"/>
<feature type="compositionally biased region" description="Polar residues" evidence="1">
    <location>
        <begin position="48"/>
        <end position="66"/>
    </location>
</feature>
<reference evidence="2" key="1">
    <citation type="submission" date="2023-05" db="EMBL/GenBank/DDBJ databases">
        <title>Genome and transcriptome analyses reveal genes involved in the formation of fine ridges on petal epidermal cells in Hibiscus trionum.</title>
        <authorList>
            <person name="Koshimizu S."/>
            <person name="Masuda S."/>
            <person name="Ishii T."/>
            <person name="Shirasu K."/>
            <person name="Hoshino A."/>
            <person name="Arita M."/>
        </authorList>
    </citation>
    <scope>NUCLEOTIDE SEQUENCE</scope>
    <source>
        <strain evidence="2">Hamamatsu line</strain>
    </source>
</reference>
<protein>
    <submittedName>
        <fullName evidence="2">Uncharacterized protein</fullName>
    </submittedName>
</protein>
<evidence type="ECO:0000313" key="2">
    <source>
        <dbReference type="EMBL" id="GMI96805.1"/>
    </source>
</evidence>
<keyword evidence="3" id="KW-1185">Reference proteome</keyword>
<name>A0A9W7IKU6_HIBTR</name>
<dbReference type="Proteomes" id="UP001165190">
    <property type="component" value="Unassembled WGS sequence"/>
</dbReference>
<feature type="region of interest" description="Disordered" evidence="1">
    <location>
        <begin position="48"/>
        <end position="72"/>
    </location>
</feature>
<dbReference type="EMBL" id="BSYR01000030">
    <property type="protein sequence ID" value="GMI96805.1"/>
    <property type="molecule type" value="Genomic_DNA"/>
</dbReference>
<dbReference type="AlphaFoldDB" id="A0A9W7IKU6"/>
<feature type="region of interest" description="Disordered" evidence="1">
    <location>
        <begin position="1"/>
        <end position="31"/>
    </location>
</feature>
<evidence type="ECO:0000256" key="1">
    <source>
        <dbReference type="SAM" id="MobiDB-lite"/>
    </source>
</evidence>
<evidence type="ECO:0000313" key="3">
    <source>
        <dbReference type="Proteomes" id="UP001165190"/>
    </source>
</evidence>